<reference evidence="1 2" key="2">
    <citation type="submission" date="2018-11" db="EMBL/GenBank/DDBJ databases">
        <authorList>
            <consortium name="Pathogen Informatics"/>
        </authorList>
    </citation>
    <scope>NUCLEOTIDE SEQUENCE [LARGE SCALE GENOMIC DNA]</scope>
</reference>
<sequence length="41" mass="4639">MIIFGGESLVSPITYVYFGLMKVRAYLSLSYQILEPKNPEA</sequence>
<evidence type="ECO:0000313" key="1">
    <source>
        <dbReference type="EMBL" id="VDO11488.1"/>
    </source>
</evidence>
<organism evidence="3">
    <name type="scientific">Brugia timori</name>
    <dbReference type="NCBI Taxonomy" id="42155"/>
    <lineage>
        <taxon>Eukaryota</taxon>
        <taxon>Metazoa</taxon>
        <taxon>Ecdysozoa</taxon>
        <taxon>Nematoda</taxon>
        <taxon>Chromadorea</taxon>
        <taxon>Rhabditida</taxon>
        <taxon>Spirurina</taxon>
        <taxon>Spiruromorpha</taxon>
        <taxon>Filarioidea</taxon>
        <taxon>Onchocercidae</taxon>
        <taxon>Brugia</taxon>
    </lineage>
</organism>
<dbReference type="AlphaFoldDB" id="A0A0R3Q8J4"/>
<keyword evidence="2" id="KW-1185">Reference proteome</keyword>
<evidence type="ECO:0000313" key="3">
    <source>
        <dbReference type="WBParaSite" id="BTMF_0000265201-mRNA-1"/>
    </source>
</evidence>
<reference evidence="3" key="1">
    <citation type="submission" date="2017-02" db="UniProtKB">
        <authorList>
            <consortium name="WormBaseParasite"/>
        </authorList>
    </citation>
    <scope>IDENTIFICATION</scope>
</reference>
<dbReference type="Proteomes" id="UP000280834">
    <property type="component" value="Unassembled WGS sequence"/>
</dbReference>
<accession>A0A0R3Q8J4</accession>
<dbReference type="EMBL" id="UZAG01001516">
    <property type="protein sequence ID" value="VDO11488.1"/>
    <property type="molecule type" value="Genomic_DNA"/>
</dbReference>
<protein>
    <submittedName>
        <fullName evidence="1 3">Uncharacterized protein</fullName>
    </submittedName>
</protein>
<dbReference type="WBParaSite" id="BTMF_0000265201-mRNA-1">
    <property type="protein sequence ID" value="BTMF_0000265201-mRNA-1"/>
    <property type="gene ID" value="BTMF_0000265201"/>
</dbReference>
<name>A0A0R3Q8J4_9BILA</name>
<proteinExistence type="predicted"/>
<gene>
    <name evidence="1" type="ORF">BTMF_LOCUS1976</name>
</gene>
<evidence type="ECO:0000313" key="2">
    <source>
        <dbReference type="Proteomes" id="UP000280834"/>
    </source>
</evidence>